<dbReference type="PANTHER" id="PTHR10219">
    <property type="entry name" value="GLYCOLIPID TRANSFER PROTEIN-RELATED"/>
    <property type="match status" value="1"/>
</dbReference>
<gene>
    <name evidence="3" type="ORF">KPH14_003340</name>
</gene>
<dbReference type="EMBL" id="JAIFRP010004357">
    <property type="protein sequence ID" value="KAK2577184.1"/>
    <property type="molecule type" value="Genomic_DNA"/>
</dbReference>
<dbReference type="PANTHER" id="PTHR10219:SF43">
    <property type="entry name" value="GLYCOLIPID TRANSFER PROTEIN DOMAIN-CONTAINING PROTEIN"/>
    <property type="match status" value="1"/>
</dbReference>
<dbReference type="GO" id="GO:0005829">
    <property type="term" value="C:cytosol"/>
    <property type="evidence" value="ECO:0007669"/>
    <property type="project" value="TreeGrafter"/>
</dbReference>
<dbReference type="InterPro" id="IPR014830">
    <property type="entry name" value="Glycolipid_transfer_prot_dom"/>
</dbReference>
<feature type="domain" description="Glycolipid transfer protein" evidence="2">
    <location>
        <begin position="29"/>
        <end position="173"/>
    </location>
</feature>
<keyword evidence="4" id="KW-1185">Reference proteome</keyword>
<protein>
    <recommendedName>
        <fullName evidence="2">Glycolipid transfer protein domain-containing protein</fullName>
    </recommendedName>
</protein>
<name>A0AAD9RCF7_9HYME</name>
<dbReference type="GO" id="GO:1902387">
    <property type="term" value="F:ceramide 1-phosphate binding"/>
    <property type="evidence" value="ECO:0007669"/>
    <property type="project" value="TreeGrafter"/>
</dbReference>
<evidence type="ECO:0000256" key="1">
    <source>
        <dbReference type="ARBA" id="ARBA00007148"/>
    </source>
</evidence>
<evidence type="ECO:0000313" key="4">
    <source>
        <dbReference type="Proteomes" id="UP001258017"/>
    </source>
</evidence>
<organism evidence="3 4">
    <name type="scientific">Odynerus spinipes</name>
    <dbReference type="NCBI Taxonomy" id="1348599"/>
    <lineage>
        <taxon>Eukaryota</taxon>
        <taxon>Metazoa</taxon>
        <taxon>Ecdysozoa</taxon>
        <taxon>Arthropoda</taxon>
        <taxon>Hexapoda</taxon>
        <taxon>Insecta</taxon>
        <taxon>Pterygota</taxon>
        <taxon>Neoptera</taxon>
        <taxon>Endopterygota</taxon>
        <taxon>Hymenoptera</taxon>
        <taxon>Apocrita</taxon>
        <taxon>Aculeata</taxon>
        <taxon>Vespoidea</taxon>
        <taxon>Vespidae</taxon>
        <taxon>Eumeninae</taxon>
        <taxon>Odynerus</taxon>
    </lineage>
</organism>
<evidence type="ECO:0000259" key="2">
    <source>
        <dbReference type="Pfam" id="PF08718"/>
    </source>
</evidence>
<dbReference type="FunFam" id="1.10.3520.10:FF:000002">
    <property type="entry name" value="Ceramide-1-phosphate transfer protein"/>
    <property type="match status" value="1"/>
</dbReference>
<comment type="caution">
    <text evidence="3">The sequence shown here is derived from an EMBL/GenBank/DDBJ whole genome shotgun (WGS) entry which is preliminary data.</text>
</comment>
<evidence type="ECO:0000313" key="3">
    <source>
        <dbReference type="EMBL" id="KAK2577184.1"/>
    </source>
</evidence>
<dbReference type="Pfam" id="PF08718">
    <property type="entry name" value="GLTP"/>
    <property type="match status" value="1"/>
</dbReference>
<sequence>MAEGSELCYFDLRVVHDHFDRALVQSDDVDIKAYLEAYNELYKFFQLMGSVFSFVSSDLKQKIDILNELVNKDDQNYMTIKSMIEYEKETKLMEKADYVNGARTLLRLHRGLDFIREFLRQLGEISDAEKTSTCCQDAYNKTLAKHHPWVIRKAAVVAMYTMPTRELLFKKVCGGNVQRNIDVLPKMLEVTADVFNRTHSLYELHQLHALP</sequence>
<proteinExistence type="inferred from homology"/>
<dbReference type="Proteomes" id="UP001258017">
    <property type="component" value="Unassembled WGS sequence"/>
</dbReference>
<dbReference type="GO" id="GO:0032691">
    <property type="term" value="P:negative regulation of interleukin-1 beta production"/>
    <property type="evidence" value="ECO:0007669"/>
    <property type="project" value="UniProtKB-ARBA"/>
</dbReference>
<dbReference type="SUPFAM" id="SSF110004">
    <property type="entry name" value="Glycolipid transfer protein, GLTP"/>
    <property type="match status" value="1"/>
</dbReference>
<reference evidence="3" key="1">
    <citation type="submission" date="2021-08" db="EMBL/GenBank/DDBJ databases">
        <authorList>
            <person name="Misof B."/>
            <person name="Oliver O."/>
            <person name="Podsiadlowski L."/>
            <person name="Donath A."/>
            <person name="Peters R."/>
            <person name="Mayer C."/>
            <person name="Rust J."/>
            <person name="Gunkel S."/>
            <person name="Lesny P."/>
            <person name="Martin S."/>
            <person name="Oeyen J.P."/>
            <person name="Petersen M."/>
            <person name="Panagiotis P."/>
            <person name="Wilbrandt J."/>
            <person name="Tanja T."/>
        </authorList>
    </citation>
    <scope>NUCLEOTIDE SEQUENCE</scope>
    <source>
        <strain evidence="3">GBR_01_08_01A</strain>
        <tissue evidence="3">Thorax + abdomen</tissue>
    </source>
</reference>
<dbReference type="Gene3D" id="1.10.3520.10">
    <property type="entry name" value="Glycolipid transfer protein"/>
    <property type="match status" value="1"/>
</dbReference>
<accession>A0AAD9RCF7</accession>
<dbReference type="GO" id="GO:0016020">
    <property type="term" value="C:membrane"/>
    <property type="evidence" value="ECO:0007669"/>
    <property type="project" value="TreeGrafter"/>
</dbReference>
<comment type="similarity">
    <text evidence="1">Belongs to the GLTP family.</text>
</comment>
<reference evidence="3" key="2">
    <citation type="journal article" date="2023" name="Commun. Biol.">
        <title>Intrasexual cuticular hydrocarbon dimorphism in a wasp sheds light on hydrocarbon biosynthesis genes in Hymenoptera.</title>
        <authorList>
            <person name="Moris V.C."/>
            <person name="Podsiadlowski L."/>
            <person name="Martin S."/>
            <person name="Oeyen J.P."/>
            <person name="Donath A."/>
            <person name="Petersen M."/>
            <person name="Wilbrandt J."/>
            <person name="Misof B."/>
            <person name="Liedtke D."/>
            <person name="Thamm M."/>
            <person name="Scheiner R."/>
            <person name="Schmitt T."/>
            <person name="Niehuis O."/>
        </authorList>
    </citation>
    <scope>NUCLEOTIDE SEQUENCE</scope>
    <source>
        <strain evidence="3">GBR_01_08_01A</strain>
    </source>
</reference>
<dbReference type="AlphaFoldDB" id="A0AAD9RCF7"/>
<dbReference type="InterPro" id="IPR036497">
    <property type="entry name" value="GLTP_sf"/>
</dbReference>
<dbReference type="GO" id="GO:1902388">
    <property type="term" value="F:ceramide 1-phosphate transfer activity"/>
    <property type="evidence" value="ECO:0007669"/>
    <property type="project" value="TreeGrafter"/>
</dbReference>